<dbReference type="OrthoDB" id="5273213at2759"/>
<dbReference type="SUPFAM" id="SSF52058">
    <property type="entry name" value="L domain-like"/>
    <property type="match status" value="1"/>
</dbReference>
<dbReference type="EMBL" id="JAACJP010000012">
    <property type="protein sequence ID" value="KAF5380808.1"/>
    <property type="molecule type" value="Genomic_DNA"/>
</dbReference>
<organism evidence="6 7">
    <name type="scientific">Tricholomella constricta</name>
    <dbReference type="NCBI Taxonomy" id="117010"/>
    <lineage>
        <taxon>Eukaryota</taxon>
        <taxon>Fungi</taxon>
        <taxon>Dikarya</taxon>
        <taxon>Basidiomycota</taxon>
        <taxon>Agaricomycotina</taxon>
        <taxon>Agaricomycetes</taxon>
        <taxon>Agaricomycetidae</taxon>
        <taxon>Agaricales</taxon>
        <taxon>Tricholomatineae</taxon>
        <taxon>Lyophyllaceae</taxon>
        <taxon>Tricholomella</taxon>
    </lineage>
</organism>
<dbReference type="PANTHER" id="PTHR45973:SF9">
    <property type="entry name" value="LEUCINE-RICH REPEAT-CONTAINING PROTEIN 46"/>
    <property type="match status" value="1"/>
</dbReference>
<name>A0A8H5HCN3_9AGAR</name>
<dbReference type="PROSITE" id="PS50245">
    <property type="entry name" value="CAP_GLY_2"/>
    <property type="match status" value="1"/>
</dbReference>
<comment type="subcellular location">
    <subcellularLocation>
        <location evidence="1">Cell projection</location>
    </subcellularLocation>
</comment>
<accession>A0A8H5HCN3</accession>
<dbReference type="InterPro" id="IPR000938">
    <property type="entry name" value="CAP-Gly_domain"/>
</dbReference>
<keyword evidence="7" id="KW-1185">Reference proteome</keyword>
<comment type="caution">
    <text evidence="6">The sequence shown here is derived from an EMBL/GenBank/DDBJ whole genome shotgun (WGS) entry which is preliminary data.</text>
</comment>
<dbReference type="Proteomes" id="UP000565441">
    <property type="component" value="Unassembled WGS sequence"/>
</dbReference>
<dbReference type="InterPro" id="IPR036859">
    <property type="entry name" value="CAP-Gly_dom_sf"/>
</dbReference>
<protein>
    <recommendedName>
        <fullName evidence="5">CAP-Gly domain-containing protein</fullName>
    </recommendedName>
</protein>
<dbReference type="SUPFAM" id="SSF74924">
    <property type="entry name" value="Cap-Gly domain"/>
    <property type="match status" value="1"/>
</dbReference>
<dbReference type="InterPro" id="IPR050576">
    <property type="entry name" value="Cilia_flagella_integrity"/>
</dbReference>
<dbReference type="PANTHER" id="PTHR45973">
    <property type="entry name" value="PROTEIN PHOSPHATASE 1 REGULATORY SUBUNIT SDS22-RELATED"/>
    <property type="match status" value="1"/>
</dbReference>
<dbReference type="SMART" id="SM01052">
    <property type="entry name" value="CAP_GLY"/>
    <property type="match status" value="1"/>
</dbReference>
<dbReference type="Gene3D" id="3.80.10.10">
    <property type="entry name" value="Ribonuclease Inhibitor"/>
    <property type="match status" value="2"/>
</dbReference>
<evidence type="ECO:0000313" key="7">
    <source>
        <dbReference type="Proteomes" id="UP000565441"/>
    </source>
</evidence>
<evidence type="ECO:0000259" key="5">
    <source>
        <dbReference type="PROSITE" id="PS50245"/>
    </source>
</evidence>
<evidence type="ECO:0000256" key="4">
    <source>
        <dbReference type="ARBA" id="ARBA00023273"/>
    </source>
</evidence>
<dbReference type="InterPro" id="IPR032675">
    <property type="entry name" value="LRR_dom_sf"/>
</dbReference>
<dbReference type="AlphaFoldDB" id="A0A8H5HCN3"/>
<gene>
    <name evidence="6" type="ORF">D9615_004115</name>
</gene>
<evidence type="ECO:0000256" key="1">
    <source>
        <dbReference type="ARBA" id="ARBA00004316"/>
    </source>
</evidence>
<keyword evidence="2" id="KW-0433">Leucine-rich repeat</keyword>
<keyword evidence="4" id="KW-0966">Cell projection</keyword>
<evidence type="ECO:0000256" key="3">
    <source>
        <dbReference type="ARBA" id="ARBA00022737"/>
    </source>
</evidence>
<reference evidence="6 7" key="1">
    <citation type="journal article" date="2020" name="ISME J.">
        <title>Uncovering the hidden diversity of litter-decomposition mechanisms in mushroom-forming fungi.</title>
        <authorList>
            <person name="Floudas D."/>
            <person name="Bentzer J."/>
            <person name="Ahren D."/>
            <person name="Johansson T."/>
            <person name="Persson P."/>
            <person name="Tunlid A."/>
        </authorList>
    </citation>
    <scope>NUCLEOTIDE SEQUENCE [LARGE SCALE GENOMIC DNA]</scope>
    <source>
        <strain evidence="6 7">CBS 661.87</strain>
    </source>
</reference>
<dbReference type="Pfam" id="PF01302">
    <property type="entry name" value="CAP_GLY"/>
    <property type="match status" value="1"/>
</dbReference>
<evidence type="ECO:0000313" key="6">
    <source>
        <dbReference type="EMBL" id="KAF5380808.1"/>
    </source>
</evidence>
<feature type="domain" description="CAP-Gly" evidence="5">
    <location>
        <begin position="23"/>
        <end position="71"/>
    </location>
</feature>
<dbReference type="Gene3D" id="2.30.30.190">
    <property type="entry name" value="CAP Gly-rich-like domain"/>
    <property type="match status" value="1"/>
</dbReference>
<keyword evidence="3" id="KW-0677">Repeat</keyword>
<sequence length="525" mass="58234">MDLPPEGTRIRLASHLGTVRFVGSVDNISGTWLGIEWDEPRRVRPGSAPSATPIVDRFLDLSVPNSGSFIRPSANISYGQSFLQAMSSKYIETPHGSGSQEKVVLGSSQGTIIVEAVRLDKVRGKLADLGRLREVSLDDQYVARCDAAGTIRETCPSIRGLDLSTSLLPSWDIVALIARELPVLRRLCLNRCRLRSPTNFAVMETAFLHLTELQLNGTILTWQEIQTAIAAMPNLELVEMGYNSLTHLQTGGKSPPPNNTVRVINLDSNACSDWVHIWKSLEHYTSYVIFSGHVEVLPITVIKNTQQGLHTVKHISLSYNKIDAWSDVDALSSWCPGLETLTLSGNPLTSQAQARHSRPFTISKIPSLLTLDGAVISHRERADSEILYLSYVITGPGSEDERVKAHPQWLDLCKKHGRPDETAKRNTSQDKLSQRLIALNLYRRLSLTASELDLAPIVLRVLPTMSLRGLRMKTCKMLKIKATILFWLQQSDGTLVELGVDRDKQDIDWLGLDDGASVLFHVIQT</sequence>
<proteinExistence type="predicted"/>
<evidence type="ECO:0000256" key="2">
    <source>
        <dbReference type="ARBA" id="ARBA00022614"/>
    </source>
</evidence>